<keyword evidence="4 7" id="KW-0233">DNA recombination</keyword>
<dbReference type="AlphaFoldDB" id="A0A099GLP9"/>
<dbReference type="InterPro" id="IPR012340">
    <property type="entry name" value="NA-bd_OB-fold"/>
</dbReference>
<gene>
    <name evidence="7" type="primary">recO</name>
    <name evidence="9" type="ORF">IX56_00500</name>
</gene>
<dbReference type="Gene3D" id="2.40.50.140">
    <property type="entry name" value="Nucleic acid-binding proteins"/>
    <property type="match status" value="1"/>
</dbReference>
<proteinExistence type="inferred from homology"/>
<comment type="similarity">
    <text evidence="1 7">Belongs to the RecO family.</text>
</comment>
<dbReference type="Pfam" id="PF11967">
    <property type="entry name" value="RecO_N"/>
    <property type="match status" value="1"/>
</dbReference>
<dbReference type="GO" id="GO:0006302">
    <property type="term" value="P:double-strand break repair"/>
    <property type="evidence" value="ECO:0007669"/>
    <property type="project" value="TreeGrafter"/>
</dbReference>
<dbReference type="InterPro" id="IPR042242">
    <property type="entry name" value="RecO_C"/>
</dbReference>
<keyword evidence="5 7" id="KW-0234">DNA repair</keyword>
<evidence type="ECO:0000256" key="5">
    <source>
        <dbReference type="ARBA" id="ARBA00023204"/>
    </source>
</evidence>
<dbReference type="GO" id="GO:0006310">
    <property type="term" value="P:DNA recombination"/>
    <property type="evidence" value="ECO:0007669"/>
    <property type="project" value="UniProtKB-UniRule"/>
</dbReference>
<evidence type="ECO:0000256" key="7">
    <source>
        <dbReference type="HAMAP-Rule" id="MF_00201"/>
    </source>
</evidence>
<dbReference type="HAMAP" id="MF_00201">
    <property type="entry name" value="RecO"/>
    <property type="match status" value="1"/>
</dbReference>
<evidence type="ECO:0000256" key="3">
    <source>
        <dbReference type="ARBA" id="ARBA00022763"/>
    </source>
</evidence>
<name>A0A099GLP9_9RHOB</name>
<evidence type="ECO:0000256" key="6">
    <source>
        <dbReference type="ARBA" id="ARBA00033409"/>
    </source>
</evidence>
<dbReference type="RefSeq" id="WP_036706343.1">
    <property type="nucleotide sequence ID" value="NZ_JRKQ01000001.1"/>
</dbReference>
<dbReference type="InterPro" id="IPR022572">
    <property type="entry name" value="DNA_rep/recomb_RecO_N"/>
</dbReference>
<organism evidence="9 10">
    <name type="scientific">Paracoccus sanguinis</name>
    <dbReference type="NCBI Taxonomy" id="1545044"/>
    <lineage>
        <taxon>Bacteria</taxon>
        <taxon>Pseudomonadati</taxon>
        <taxon>Pseudomonadota</taxon>
        <taxon>Alphaproteobacteria</taxon>
        <taxon>Rhodobacterales</taxon>
        <taxon>Paracoccaceae</taxon>
        <taxon>Paracoccus</taxon>
    </lineage>
</organism>
<evidence type="ECO:0000259" key="8">
    <source>
        <dbReference type="Pfam" id="PF11967"/>
    </source>
</evidence>
<dbReference type="Proteomes" id="UP000029858">
    <property type="component" value="Unassembled WGS sequence"/>
</dbReference>
<dbReference type="PANTHER" id="PTHR33991:SF1">
    <property type="entry name" value="DNA REPAIR PROTEIN RECO"/>
    <property type="match status" value="1"/>
</dbReference>
<dbReference type="SUPFAM" id="SSF50249">
    <property type="entry name" value="Nucleic acid-binding proteins"/>
    <property type="match status" value="1"/>
</dbReference>
<evidence type="ECO:0000256" key="2">
    <source>
        <dbReference type="ARBA" id="ARBA00021310"/>
    </source>
</evidence>
<dbReference type="EMBL" id="JRKQ01000001">
    <property type="protein sequence ID" value="KGJ23785.1"/>
    <property type="molecule type" value="Genomic_DNA"/>
</dbReference>
<dbReference type="Pfam" id="PF02565">
    <property type="entry name" value="RecO_C"/>
    <property type="match status" value="1"/>
</dbReference>
<protein>
    <recommendedName>
        <fullName evidence="2 7">DNA repair protein RecO</fullName>
    </recommendedName>
    <alternativeName>
        <fullName evidence="6 7">Recombination protein O</fullName>
    </alternativeName>
</protein>
<reference evidence="9 10" key="1">
    <citation type="submission" date="2014-09" db="EMBL/GenBank/DDBJ databases">
        <authorList>
            <person name="McGinnis J.M."/>
            <person name="Wolfgang W.J."/>
        </authorList>
    </citation>
    <scope>NUCLEOTIDE SEQUENCE [LARGE SCALE GENOMIC DNA]</scope>
    <source>
        <strain evidence="9 10">5503</strain>
    </source>
</reference>
<reference evidence="9 10" key="2">
    <citation type="submission" date="2014-10" db="EMBL/GenBank/DDBJ databases">
        <title>Paracoccus sanguinis sp. nov., isolated from clinical specimens of New York State patients.</title>
        <authorList>
            <person name="Mingle L.A."/>
            <person name="Cole J.A."/>
            <person name="Lapierre P."/>
            <person name="Musser K.A."/>
        </authorList>
    </citation>
    <scope>NUCLEOTIDE SEQUENCE [LARGE SCALE GENOMIC DNA]</scope>
    <source>
        <strain evidence="9 10">5503</strain>
    </source>
</reference>
<accession>A0A099GLP9</accession>
<evidence type="ECO:0000256" key="4">
    <source>
        <dbReference type="ARBA" id="ARBA00023172"/>
    </source>
</evidence>
<comment type="caution">
    <text evidence="9">The sequence shown here is derived from an EMBL/GenBank/DDBJ whole genome shotgun (WGS) entry which is preliminary data.</text>
</comment>
<dbReference type="InterPro" id="IPR003717">
    <property type="entry name" value="RecO"/>
</dbReference>
<keyword evidence="3 7" id="KW-0227">DNA damage</keyword>
<feature type="domain" description="DNA replication/recombination mediator RecO N-terminal" evidence="8">
    <location>
        <begin position="1"/>
        <end position="73"/>
    </location>
</feature>
<dbReference type="InterPro" id="IPR037278">
    <property type="entry name" value="ARFGAP/RecO"/>
</dbReference>
<sequence length="241" mass="24900">MEWAGEATVIARRRHGEHAAIVTVLTREAGLLRGLVPGGGSVKRAAMLQPGNRVALRWRARLDDQLGSLTAEPARARSGLMADASGLAGLNAVAALVGWALPERDPHPRVTDATEGLLDAMDAGEAGGDWAGQYLGWELSLLDELGFGLALDRCAVTGARDGLAYVSPRTGHAVTAEGAGAWADRLMPLPALLGGTGPAGREGLAAGLALSGHFLARMAEAHVGRPLPAARGRLVQRLTAP</sequence>
<dbReference type="GO" id="GO:0043590">
    <property type="term" value="C:bacterial nucleoid"/>
    <property type="evidence" value="ECO:0007669"/>
    <property type="project" value="TreeGrafter"/>
</dbReference>
<evidence type="ECO:0000313" key="9">
    <source>
        <dbReference type="EMBL" id="KGJ23785.1"/>
    </source>
</evidence>
<evidence type="ECO:0000256" key="1">
    <source>
        <dbReference type="ARBA" id="ARBA00007452"/>
    </source>
</evidence>
<dbReference type="Gene3D" id="1.20.1440.120">
    <property type="entry name" value="Recombination protein O, C-terminal domain"/>
    <property type="match status" value="1"/>
</dbReference>
<dbReference type="SUPFAM" id="SSF57863">
    <property type="entry name" value="ArfGap/RecO-like zinc finger"/>
    <property type="match status" value="1"/>
</dbReference>
<dbReference type="NCBIfam" id="TIGR00613">
    <property type="entry name" value="reco"/>
    <property type="match status" value="1"/>
</dbReference>
<evidence type="ECO:0000313" key="10">
    <source>
        <dbReference type="Proteomes" id="UP000029858"/>
    </source>
</evidence>
<dbReference type="PANTHER" id="PTHR33991">
    <property type="entry name" value="DNA REPAIR PROTEIN RECO"/>
    <property type="match status" value="1"/>
</dbReference>
<comment type="function">
    <text evidence="7">Involved in DNA repair and RecF pathway recombination.</text>
</comment>